<dbReference type="EMBL" id="JASAOG010000189">
    <property type="protein sequence ID" value="KAK0044940.1"/>
    <property type="molecule type" value="Genomic_DNA"/>
</dbReference>
<dbReference type="PANTHER" id="PTHR48228:SF5">
    <property type="entry name" value="ALPHA-METHYLACYL-COA RACEMASE"/>
    <property type="match status" value="1"/>
</dbReference>
<dbReference type="PANTHER" id="PTHR48228">
    <property type="entry name" value="SUCCINYL-COA--D-CITRAMALATE COA-TRANSFERASE"/>
    <property type="match status" value="1"/>
</dbReference>
<dbReference type="AlphaFoldDB" id="A0AAD8B1L9"/>
<dbReference type="SUPFAM" id="SSF89796">
    <property type="entry name" value="CoA-transferase family III (CaiB/BaiF)"/>
    <property type="match status" value="1"/>
</dbReference>
<dbReference type="Proteomes" id="UP001233172">
    <property type="component" value="Unassembled WGS sequence"/>
</dbReference>
<keyword evidence="3" id="KW-1185">Reference proteome</keyword>
<dbReference type="GO" id="GO:0005739">
    <property type="term" value="C:mitochondrion"/>
    <property type="evidence" value="ECO:0007669"/>
    <property type="project" value="TreeGrafter"/>
</dbReference>
<sequence>MALKGIKVIELAGLAPVPYCGMILSDFGARVIRIDRPYAPNIDCLGRGKQSICVDLKKKEGTDVVKKLCSQVDVLVEPFRPGVMEKLGLGPEVLTASNPRLIYARLTGYGQTGILSKLGKRDEPPLPPVNLAADFGGGGLICALGIVMALHARHSSGLGQVIDANMVEGSAYLGSWIDGSDVIFNKPRGYNLLDGGSAFYSTYETKDGKYVSVGALEDKFYKDLIKGLGLSNQNISQTDDQDKQKELFAKIFLTKSRDEWKEVFKNLDACVTPVLTAEEASVHPHNSSKGTFQKSIQPPSLMANPAPRMSRTPEIRQHRPLPEIGQHTFEVLREFGYSQMDINGLIKAGAIVEASKL</sequence>
<protein>
    <submittedName>
        <fullName evidence="2">Alpha-methylacyl-CoA racemase-like isoform X4</fullName>
    </submittedName>
</protein>
<dbReference type="Gene3D" id="3.30.1540.10">
    <property type="entry name" value="formyl-coa transferase, domain 3"/>
    <property type="match status" value="1"/>
</dbReference>
<reference evidence="2" key="2">
    <citation type="submission" date="2023-04" db="EMBL/GenBank/DDBJ databases">
        <authorList>
            <person name="Bu L."/>
            <person name="Lu L."/>
            <person name="Laidemitt M.R."/>
            <person name="Zhang S.M."/>
            <person name="Mutuku M."/>
            <person name="Mkoji G."/>
            <person name="Steinauer M."/>
            <person name="Loker E.S."/>
        </authorList>
    </citation>
    <scope>NUCLEOTIDE SEQUENCE</scope>
    <source>
        <strain evidence="2">KasaAsao</strain>
        <tissue evidence="2">Whole Snail</tissue>
    </source>
</reference>
<dbReference type="InterPro" id="IPR050509">
    <property type="entry name" value="CoA-transferase_III"/>
</dbReference>
<organism evidence="2 3">
    <name type="scientific">Biomphalaria pfeifferi</name>
    <name type="common">Bloodfluke planorb</name>
    <name type="synonym">Freshwater snail</name>
    <dbReference type="NCBI Taxonomy" id="112525"/>
    <lineage>
        <taxon>Eukaryota</taxon>
        <taxon>Metazoa</taxon>
        <taxon>Spiralia</taxon>
        <taxon>Lophotrochozoa</taxon>
        <taxon>Mollusca</taxon>
        <taxon>Gastropoda</taxon>
        <taxon>Heterobranchia</taxon>
        <taxon>Euthyneura</taxon>
        <taxon>Panpulmonata</taxon>
        <taxon>Hygrophila</taxon>
        <taxon>Lymnaeoidea</taxon>
        <taxon>Planorbidae</taxon>
        <taxon>Biomphalaria</taxon>
    </lineage>
</organism>
<dbReference type="InterPro" id="IPR023606">
    <property type="entry name" value="CoA-Trfase_III_dom_1_sf"/>
</dbReference>
<comment type="caution">
    <text evidence="2">The sequence shown here is derived from an EMBL/GenBank/DDBJ whole genome shotgun (WGS) entry which is preliminary data.</text>
</comment>
<reference evidence="2" key="1">
    <citation type="journal article" date="2023" name="PLoS Negl. Trop. Dis.">
        <title>A genome sequence for Biomphalaria pfeifferi, the major vector snail for the human-infecting parasite Schistosoma mansoni.</title>
        <authorList>
            <person name="Bu L."/>
            <person name="Lu L."/>
            <person name="Laidemitt M.R."/>
            <person name="Zhang S.M."/>
            <person name="Mutuku M."/>
            <person name="Mkoji G."/>
            <person name="Steinauer M."/>
            <person name="Loker E.S."/>
        </authorList>
    </citation>
    <scope>NUCLEOTIDE SEQUENCE</scope>
    <source>
        <strain evidence="2">KasaAsao</strain>
    </source>
</reference>
<evidence type="ECO:0000313" key="3">
    <source>
        <dbReference type="Proteomes" id="UP001233172"/>
    </source>
</evidence>
<proteinExistence type="inferred from homology"/>
<dbReference type="Pfam" id="PF02515">
    <property type="entry name" value="CoA_transf_3"/>
    <property type="match status" value="1"/>
</dbReference>
<evidence type="ECO:0000256" key="1">
    <source>
        <dbReference type="ARBA" id="ARBA00008383"/>
    </source>
</evidence>
<name>A0AAD8B1L9_BIOPF</name>
<dbReference type="GO" id="GO:0008111">
    <property type="term" value="F:alpha-methylacyl-CoA racemase activity"/>
    <property type="evidence" value="ECO:0007669"/>
    <property type="project" value="TreeGrafter"/>
</dbReference>
<comment type="similarity">
    <text evidence="1">Belongs to the CoA-transferase III family.</text>
</comment>
<accession>A0AAD8B1L9</accession>
<dbReference type="GO" id="GO:0008206">
    <property type="term" value="P:bile acid metabolic process"/>
    <property type="evidence" value="ECO:0007669"/>
    <property type="project" value="TreeGrafter"/>
</dbReference>
<dbReference type="InterPro" id="IPR044855">
    <property type="entry name" value="CoA-Trfase_III_dom3_sf"/>
</dbReference>
<dbReference type="InterPro" id="IPR003673">
    <property type="entry name" value="CoA-Trfase_fam_III"/>
</dbReference>
<evidence type="ECO:0000313" key="2">
    <source>
        <dbReference type="EMBL" id="KAK0044940.1"/>
    </source>
</evidence>
<dbReference type="Gene3D" id="3.40.50.10540">
    <property type="entry name" value="Crotonobetainyl-coa:carnitine coa-transferase, domain 1"/>
    <property type="match status" value="2"/>
</dbReference>
<gene>
    <name evidence="2" type="ORF">Bpfe_025625</name>
</gene>